<reference evidence="1" key="1">
    <citation type="submission" date="2019-08" db="EMBL/GenBank/DDBJ databases">
        <authorList>
            <person name="Kucharzyk K."/>
            <person name="Murdoch R.W."/>
            <person name="Higgins S."/>
            <person name="Loffler F."/>
        </authorList>
    </citation>
    <scope>NUCLEOTIDE SEQUENCE</scope>
</reference>
<accession>A0A644Y861</accession>
<proteinExistence type="predicted"/>
<dbReference type="EMBL" id="VSSQ01004313">
    <property type="protein sequence ID" value="MPM24650.1"/>
    <property type="molecule type" value="Genomic_DNA"/>
</dbReference>
<protein>
    <submittedName>
        <fullName evidence="1">Uncharacterized protein</fullName>
    </submittedName>
</protein>
<comment type="caution">
    <text evidence="1">The sequence shown here is derived from an EMBL/GenBank/DDBJ whole genome shotgun (WGS) entry which is preliminary data.</text>
</comment>
<dbReference type="AlphaFoldDB" id="A0A644Y861"/>
<evidence type="ECO:0000313" key="1">
    <source>
        <dbReference type="EMBL" id="MPM24650.1"/>
    </source>
</evidence>
<sequence length="143" mass="16327">MADLLPGADRRIADDSSELPSFRHLVVGIRLVDFHIADVVGFRISARQRQSPLVYIHHLHQSSRISMRERKPHRTVTAADIQDIPGHFLIQAEAFDQQTRTKVDRFFGEDAAVRDETEFTIPQRKSPGCFLAFGFRILCVVMI</sequence>
<organism evidence="1">
    <name type="scientific">bioreactor metagenome</name>
    <dbReference type="NCBI Taxonomy" id="1076179"/>
    <lineage>
        <taxon>unclassified sequences</taxon>
        <taxon>metagenomes</taxon>
        <taxon>ecological metagenomes</taxon>
    </lineage>
</organism>
<gene>
    <name evidence="1" type="ORF">SDC9_71133</name>
</gene>
<name>A0A644Y861_9ZZZZ</name>